<dbReference type="Proteomes" id="UP000824267">
    <property type="component" value="Unassembled WGS sequence"/>
</dbReference>
<dbReference type="InterPro" id="IPR036457">
    <property type="entry name" value="PPM-type-like_dom_sf"/>
</dbReference>
<dbReference type="SUPFAM" id="SSF81606">
    <property type="entry name" value="PP2C-like"/>
    <property type="match status" value="1"/>
</dbReference>
<feature type="domain" description="PPM-type phosphatase" evidence="1">
    <location>
        <begin position="8"/>
        <end position="235"/>
    </location>
</feature>
<accession>A0A9D1REL0</accession>
<dbReference type="InterPro" id="IPR039248">
    <property type="entry name" value="Ptase_RsbX"/>
</dbReference>
<comment type="caution">
    <text evidence="2">The sequence shown here is derived from an EMBL/GenBank/DDBJ whole genome shotgun (WGS) entry which is preliminary data.</text>
</comment>
<organism evidence="2 3">
    <name type="scientific">Candidatus Onthomorpha intestinigallinarum</name>
    <dbReference type="NCBI Taxonomy" id="2840880"/>
    <lineage>
        <taxon>Bacteria</taxon>
        <taxon>Pseudomonadati</taxon>
        <taxon>Bacteroidota</taxon>
        <taxon>Bacteroidia</taxon>
        <taxon>Bacteroidales</taxon>
        <taxon>Candidatus Onthomorpha</taxon>
    </lineage>
</organism>
<dbReference type="Gene3D" id="3.60.40.10">
    <property type="entry name" value="PPM-type phosphatase domain"/>
    <property type="match status" value="1"/>
</dbReference>
<protein>
    <submittedName>
        <fullName evidence="2">SpoIIE family protein phosphatase</fullName>
    </submittedName>
</protein>
<dbReference type="Pfam" id="PF07228">
    <property type="entry name" value="SpoIIE"/>
    <property type="match status" value="1"/>
</dbReference>
<dbReference type="PANTHER" id="PTHR35801:SF1">
    <property type="entry name" value="PHOSPHOSERINE PHOSPHATASE RSBX"/>
    <property type="match status" value="1"/>
</dbReference>
<proteinExistence type="predicted"/>
<dbReference type="PANTHER" id="PTHR35801">
    <property type="entry name" value="PHOSPHOSERINE PHOSPHATASE RSBX"/>
    <property type="match status" value="1"/>
</dbReference>
<evidence type="ECO:0000313" key="2">
    <source>
        <dbReference type="EMBL" id="HIW86688.1"/>
    </source>
</evidence>
<evidence type="ECO:0000313" key="3">
    <source>
        <dbReference type="Proteomes" id="UP000824267"/>
    </source>
</evidence>
<reference evidence="2" key="2">
    <citation type="submission" date="2021-04" db="EMBL/GenBank/DDBJ databases">
        <authorList>
            <person name="Gilroy R."/>
        </authorList>
    </citation>
    <scope>NUCLEOTIDE SEQUENCE</scope>
    <source>
        <strain evidence="2">Gambia16-930</strain>
    </source>
</reference>
<reference evidence="2" key="1">
    <citation type="journal article" date="2021" name="PeerJ">
        <title>Extensive microbial diversity within the chicken gut microbiome revealed by metagenomics and culture.</title>
        <authorList>
            <person name="Gilroy R."/>
            <person name="Ravi A."/>
            <person name="Getino M."/>
            <person name="Pursley I."/>
            <person name="Horton D.L."/>
            <person name="Alikhan N.F."/>
            <person name="Baker D."/>
            <person name="Gharbi K."/>
            <person name="Hall N."/>
            <person name="Watson M."/>
            <person name="Adriaenssens E.M."/>
            <person name="Foster-Nyarko E."/>
            <person name="Jarju S."/>
            <person name="Secka A."/>
            <person name="Antonio M."/>
            <person name="Oren A."/>
            <person name="Chaudhuri R.R."/>
            <person name="La Ragione R."/>
            <person name="Hildebrand F."/>
            <person name="Pallen M.J."/>
        </authorList>
    </citation>
    <scope>NUCLEOTIDE SEQUENCE</scope>
    <source>
        <strain evidence="2">Gambia16-930</strain>
    </source>
</reference>
<dbReference type="AlphaFoldDB" id="A0A9D1REL0"/>
<dbReference type="EMBL" id="DXGG01000007">
    <property type="protein sequence ID" value="HIW86688.1"/>
    <property type="molecule type" value="Genomic_DNA"/>
</dbReference>
<gene>
    <name evidence="2" type="ORF">IAC47_00215</name>
</gene>
<sequence>MLNKDKLFVEVGSYQNNKCGNMVCGDCILLKKCIGENRNIAVLSDGLGSGVKANVLSTMTASMAMNFRVRHEPIIRTVKTIMKTLPVDSVRNISYSTFTIVDVDTNGEAKIVEFDNPPLLLVRDGKIRQFPTSDTIIGKEGLANGLDERRIKLSDVTLQKEDRLVFYSDGVSQSGIGNMDMPFGWEDNIYQFIEDIIEKNPYISARELSKRIVKQAELNDILKPKDDTSCVVMYVREPRRLLICTGPPFSETKDKYLAEIVSSYRGKKIVCGGTTSQILSRELNREITVDIDDVVAGLPPKSTMEGIDLMTEGIITLGALGEILKAGMPKDLNGKGPAWDMFKMILDADIIDFVVGTKINVAHQDPTLPVELEIRRNVVKNIATLLEEKFMKDVRMQFI</sequence>
<dbReference type="InterPro" id="IPR001932">
    <property type="entry name" value="PPM-type_phosphatase-like_dom"/>
</dbReference>
<evidence type="ECO:0000259" key="1">
    <source>
        <dbReference type="SMART" id="SM00331"/>
    </source>
</evidence>
<name>A0A9D1REL0_9BACT</name>
<dbReference type="SMART" id="SM00331">
    <property type="entry name" value="PP2C_SIG"/>
    <property type="match status" value="1"/>
</dbReference>